<evidence type="ECO:0000256" key="2">
    <source>
        <dbReference type="ARBA" id="ARBA00023016"/>
    </source>
</evidence>
<evidence type="ECO:0000313" key="6">
    <source>
        <dbReference type="EMBL" id="MAA19477.1"/>
    </source>
</evidence>
<accession>A0A224YPF0</accession>
<feature type="compositionally biased region" description="Low complexity" evidence="4">
    <location>
        <begin position="160"/>
        <end position="171"/>
    </location>
</feature>
<organism evidence="6">
    <name type="scientific">Rhipicephalus zambeziensis</name>
    <dbReference type="NCBI Taxonomy" id="60191"/>
    <lineage>
        <taxon>Eukaryota</taxon>
        <taxon>Metazoa</taxon>
        <taxon>Ecdysozoa</taxon>
        <taxon>Arthropoda</taxon>
        <taxon>Chelicerata</taxon>
        <taxon>Arachnida</taxon>
        <taxon>Acari</taxon>
        <taxon>Parasitiformes</taxon>
        <taxon>Ixodida</taxon>
        <taxon>Ixodoidea</taxon>
        <taxon>Ixodidae</taxon>
        <taxon>Rhipicephalinae</taxon>
        <taxon>Rhipicephalus</taxon>
        <taxon>Rhipicephalus</taxon>
    </lineage>
</organism>
<evidence type="ECO:0000259" key="5">
    <source>
        <dbReference type="Pfam" id="PF06546"/>
    </source>
</evidence>
<reference evidence="6" key="1">
    <citation type="journal article" date="2017" name="Parasit. Vectors">
        <title>Sialotranscriptomics of Rhipicephalus zambeziensis reveals intricate expression profiles of secretory proteins and suggests tight temporal transcriptional regulation during blood-feeding.</title>
        <authorList>
            <person name="de Castro M.H."/>
            <person name="de Klerk D."/>
            <person name="Pienaar R."/>
            <person name="Rees D.J.G."/>
            <person name="Mans B.J."/>
        </authorList>
    </citation>
    <scope>NUCLEOTIDE SEQUENCE</scope>
    <source>
        <tissue evidence="6">Salivary glands</tissue>
    </source>
</reference>
<feature type="compositionally biased region" description="Polar residues" evidence="4">
    <location>
        <begin position="127"/>
        <end position="136"/>
    </location>
</feature>
<name>A0A224YPF0_9ACAR</name>
<dbReference type="Pfam" id="PF06546">
    <property type="entry name" value="Vert_HS_TF"/>
    <property type="match status" value="1"/>
</dbReference>
<dbReference type="AlphaFoldDB" id="A0A224YPF0"/>
<dbReference type="GO" id="GO:0003700">
    <property type="term" value="F:DNA-binding transcription factor activity"/>
    <property type="evidence" value="ECO:0007669"/>
    <property type="project" value="InterPro"/>
</dbReference>
<feature type="domain" description="Vertebrate heat shock transcription factor C-terminal" evidence="5">
    <location>
        <begin position="16"/>
        <end position="79"/>
    </location>
</feature>
<proteinExistence type="predicted"/>
<keyword evidence="3" id="KW-0804">Transcription</keyword>
<sequence length="181" mass="19182">MQVALQDKNSGTTKIFADHVESIDCDLDWLQDQLSGGGLNLDTSTLMGLFSPEETLTSRLGDLATENRSSDAVGNELVQYTPSLLDLGIEECSSFQPVSELLLSDDEELPSSSAALSAANSEPSAPRSSSLGTCEQSHSSQSASPSFLFQHNLKSVSPTKSRSAGKKGTSSGRKRRGGIKK</sequence>
<dbReference type="GO" id="GO:0003677">
    <property type="term" value="F:DNA binding"/>
    <property type="evidence" value="ECO:0007669"/>
    <property type="project" value="InterPro"/>
</dbReference>
<feature type="region of interest" description="Disordered" evidence="4">
    <location>
        <begin position="106"/>
        <end position="181"/>
    </location>
</feature>
<feature type="compositionally biased region" description="Low complexity" evidence="4">
    <location>
        <begin position="137"/>
        <end position="146"/>
    </location>
</feature>
<evidence type="ECO:0000256" key="3">
    <source>
        <dbReference type="ARBA" id="ARBA00023163"/>
    </source>
</evidence>
<evidence type="ECO:0000256" key="4">
    <source>
        <dbReference type="SAM" id="MobiDB-lite"/>
    </source>
</evidence>
<evidence type="ECO:0000256" key="1">
    <source>
        <dbReference type="ARBA" id="ARBA00023015"/>
    </source>
</evidence>
<feature type="compositionally biased region" description="Polar residues" evidence="4">
    <location>
        <begin position="147"/>
        <end position="159"/>
    </location>
</feature>
<dbReference type="InterPro" id="IPR010542">
    <property type="entry name" value="Vert_HSTF_C"/>
</dbReference>
<feature type="compositionally biased region" description="Basic residues" evidence="4">
    <location>
        <begin position="172"/>
        <end position="181"/>
    </location>
</feature>
<feature type="compositionally biased region" description="Low complexity" evidence="4">
    <location>
        <begin position="110"/>
        <end position="126"/>
    </location>
</feature>
<keyword evidence="2 6" id="KW-0346">Stress response</keyword>
<keyword evidence="1" id="KW-0805">Transcription regulation</keyword>
<protein>
    <submittedName>
        <fullName evidence="6">Heat shock transcription factor 1</fullName>
    </submittedName>
</protein>
<dbReference type="EMBL" id="GFPF01008331">
    <property type="protein sequence ID" value="MAA19477.1"/>
    <property type="molecule type" value="Transcribed_RNA"/>
</dbReference>